<evidence type="ECO:0000256" key="3">
    <source>
        <dbReference type="ARBA" id="ARBA00022556"/>
    </source>
</evidence>
<accession>A0ABQ3IYC4</accession>
<evidence type="ECO:0000259" key="9">
    <source>
        <dbReference type="Pfam" id="PF13720"/>
    </source>
</evidence>
<keyword evidence="11" id="KW-1185">Reference proteome</keyword>
<dbReference type="Pfam" id="PF13720">
    <property type="entry name" value="Acetyltransf_11"/>
    <property type="match status" value="1"/>
</dbReference>
<dbReference type="PANTHER" id="PTHR43480:SF1">
    <property type="entry name" value="ACYL-[ACYL-CARRIER-PROTEIN]--UDP-N-ACETYLGLUCOSAMINE O-ACYLTRANSFERASE, MITOCHONDRIAL-RELATED"/>
    <property type="match status" value="1"/>
</dbReference>
<evidence type="ECO:0000313" key="10">
    <source>
        <dbReference type="EMBL" id="GHE95528.1"/>
    </source>
</evidence>
<comment type="pathway">
    <text evidence="8">Glycolipid biosynthesis; lipid IV(A) biosynthesis; lipid IV(A) from (3R)-3-hydroxytetradecanoyl-[acyl-carrier-protein] and UDP-N-acetyl-alpha-D-glucosamine: step 1/6.</text>
</comment>
<keyword evidence="7 8" id="KW-0012">Acyltransferase</keyword>
<dbReference type="Gene3D" id="2.160.10.10">
    <property type="entry name" value="Hexapeptide repeat proteins"/>
    <property type="match status" value="1"/>
</dbReference>
<comment type="subunit">
    <text evidence="8">Homotrimer.</text>
</comment>
<dbReference type="InterPro" id="IPR010137">
    <property type="entry name" value="Lipid_A_LpxA"/>
</dbReference>
<organism evidence="10 11">
    <name type="scientific">Aliiroseovarius zhejiangensis</name>
    <dbReference type="NCBI Taxonomy" id="1632025"/>
    <lineage>
        <taxon>Bacteria</taxon>
        <taxon>Pseudomonadati</taxon>
        <taxon>Pseudomonadota</taxon>
        <taxon>Alphaproteobacteria</taxon>
        <taxon>Rhodobacterales</taxon>
        <taxon>Paracoccaceae</taxon>
        <taxon>Aliiroseovarius</taxon>
    </lineage>
</organism>
<protein>
    <recommendedName>
        <fullName evidence="8">Acyl-[acyl-carrier-protein]--UDP-N-acetylglucosamine O-acyltransferase</fullName>
        <shortName evidence="8">UDP-N-acetylglucosamine acyltransferase</shortName>
        <ecNumber evidence="8">2.3.1.129</ecNumber>
    </recommendedName>
</protein>
<dbReference type="PANTHER" id="PTHR43480">
    <property type="entry name" value="ACYL-[ACYL-CARRIER-PROTEIN]--UDP-N-ACETYLGLUCOSAMINE O-ACYLTRANSFERASE"/>
    <property type="match status" value="1"/>
</dbReference>
<dbReference type="Pfam" id="PF00132">
    <property type="entry name" value="Hexapep"/>
    <property type="match status" value="1"/>
</dbReference>
<evidence type="ECO:0000256" key="5">
    <source>
        <dbReference type="ARBA" id="ARBA00022737"/>
    </source>
</evidence>
<proteinExistence type="inferred from homology"/>
<evidence type="ECO:0000256" key="6">
    <source>
        <dbReference type="ARBA" id="ARBA00023098"/>
    </source>
</evidence>
<keyword evidence="5 8" id="KW-0677">Repeat</keyword>
<name>A0ABQ3IYC4_9RHOB</name>
<comment type="function">
    <text evidence="8">Involved in the biosynthesis of lipid A, a phosphorylated glycolipid that anchors the lipopolysaccharide to the outer membrane of the cell.</text>
</comment>
<evidence type="ECO:0000256" key="2">
    <source>
        <dbReference type="ARBA" id="ARBA00022516"/>
    </source>
</evidence>
<dbReference type="CDD" id="cd03351">
    <property type="entry name" value="LbH_UDP-GlcNAc_AT"/>
    <property type="match status" value="1"/>
</dbReference>
<dbReference type="HAMAP" id="MF_00387">
    <property type="entry name" value="LpxA"/>
    <property type="match status" value="1"/>
</dbReference>
<keyword evidence="6 8" id="KW-0443">Lipid metabolism</keyword>
<dbReference type="SUPFAM" id="SSF51161">
    <property type="entry name" value="Trimeric LpxA-like enzymes"/>
    <property type="match status" value="1"/>
</dbReference>
<dbReference type="InterPro" id="IPR011004">
    <property type="entry name" value="Trimer_LpxA-like_sf"/>
</dbReference>
<dbReference type="EMBL" id="BNCH01000002">
    <property type="protein sequence ID" value="GHE95528.1"/>
    <property type="molecule type" value="Genomic_DNA"/>
</dbReference>
<dbReference type="EC" id="2.3.1.129" evidence="8"/>
<dbReference type="RefSeq" id="WP_191285888.1">
    <property type="nucleotide sequence ID" value="NZ_BNCH01000002.1"/>
</dbReference>
<dbReference type="NCBIfam" id="TIGR01852">
    <property type="entry name" value="lipid_A_lpxA"/>
    <property type="match status" value="1"/>
</dbReference>
<sequence>MADNGGVDPTALVHASAIIEDGARIGPDCRIGPFCVIGAQVRLGAGVEVKSHVVITGDTEVGDDTVIFPFSVIGEIPQDLKFSGEDTRLIIGKRNRIREHVTMNTGTAGGGYVTRIGDDGLFMAGCHVAHDAQIGNNVILVNNVAVAGHVVIEDDVIVGGLSGLHQWIRIGRGAIIGALSMVTADVVPHGLVQGPRGELDGLNLVGLKRRGVARADIAALRAAFQTLRTGEGSFRDRAAGLADGADSDYVRELIAFVTGDSDRGFLTPK</sequence>
<evidence type="ECO:0000313" key="11">
    <source>
        <dbReference type="Proteomes" id="UP000609802"/>
    </source>
</evidence>
<evidence type="ECO:0000256" key="8">
    <source>
        <dbReference type="HAMAP-Rule" id="MF_00387"/>
    </source>
</evidence>
<dbReference type="InterPro" id="IPR029098">
    <property type="entry name" value="Acetyltransf_C"/>
</dbReference>
<evidence type="ECO:0000256" key="7">
    <source>
        <dbReference type="ARBA" id="ARBA00023315"/>
    </source>
</evidence>
<gene>
    <name evidence="8 10" type="primary">lpxA</name>
    <name evidence="10" type="ORF">GCM10016455_15380</name>
</gene>
<dbReference type="PROSITE" id="PS00101">
    <property type="entry name" value="HEXAPEP_TRANSFERASES"/>
    <property type="match status" value="1"/>
</dbReference>
<comment type="caution">
    <text evidence="10">The sequence shown here is derived from an EMBL/GenBank/DDBJ whole genome shotgun (WGS) entry which is preliminary data.</text>
</comment>
<comment type="catalytic activity">
    <reaction evidence="8">
        <text>a (3R)-hydroxyacyl-[ACP] + UDP-N-acetyl-alpha-D-glucosamine = a UDP-3-O-[(3R)-3-hydroxyacyl]-N-acetyl-alpha-D-glucosamine + holo-[ACP]</text>
        <dbReference type="Rhea" id="RHEA:67812"/>
        <dbReference type="Rhea" id="RHEA-COMP:9685"/>
        <dbReference type="Rhea" id="RHEA-COMP:9945"/>
        <dbReference type="ChEBI" id="CHEBI:57705"/>
        <dbReference type="ChEBI" id="CHEBI:64479"/>
        <dbReference type="ChEBI" id="CHEBI:78827"/>
        <dbReference type="ChEBI" id="CHEBI:173225"/>
        <dbReference type="EC" id="2.3.1.129"/>
    </reaction>
</comment>
<evidence type="ECO:0000256" key="4">
    <source>
        <dbReference type="ARBA" id="ARBA00022679"/>
    </source>
</evidence>
<feature type="domain" description="UDP N-acetylglucosamine O-acyltransferase C-terminal" evidence="9">
    <location>
        <begin position="185"/>
        <end position="265"/>
    </location>
</feature>
<dbReference type="NCBIfam" id="NF003657">
    <property type="entry name" value="PRK05289.1"/>
    <property type="match status" value="1"/>
</dbReference>
<comment type="subcellular location">
    <subcellularLocation>
        <location evidence="8">Cytoplasm</location>
    </subcellularLocation>
</comment>
<keyword evidence="2 8" id="KW-0444">Lipid biosynthesis</keyword>
<dbReference type="InterPro" id="IPR018357">
    <property type="entry name" value="Hexapep_transf_CS"/>
</dbReference>
<dbReference type="InterPro" id="IPR037157">
    <property type="entry name" value="Acetyltransf_C_sf"/>
</dbReference>
<dbReference type="PIRSF" id="PIRSF000456">
    <property type="entry name" value="UDP-GlcNAc_acltr"/>
    <property type="match status" value="1"/>
</dbReference>
<keyword evidence="3 8" id="KW-0441">Lipid A biosynthesis</keyword>
<keyword evidence="4 8" id="KW-0808">Transferase</keyword>
<comment type="similarity">
    <text evidence="8">Belongs to the transferase hexapeptide repeat family. LpxA subfamily.</text>
</comment>
<dbReference type="Gene3D" id="1.20.1180.10">
    <property type="entry name" value="Udp N-acetylglucosamine O-acyltransferase, C-terminal domain"/>
    <property type="match status" value="1"/>
</dbReference>
<keyword evidence="1 8" id="KW-0963">Cytoplasm</keyword>
<dbReference type="Proteomes" id="UP000609802">
    <property type="component" value="Unassembled WGS sequence"/>
</dbReference>
<dbReference type="InterPro" id="IPR001451">
    <property type="entry name" value="Hexapep"/>
</dbReference>
<evidence type="ECO:0000256" key="1">
    <source>
        <dbReference type="ARBA" id="ARBA00022490"/>
    </source>
</evidence>
<reference evidence="11" key="1">
    <citation type="journal article" date="2019" name="Int. J. Syst. Evol. Microbiol.">
        <title>The Global Catalogue of Microorganisms (GCM) 10K type strain sequencing project: providing services to taxonomists for standard genome sequencing and annotation.</title>
        <authorList>
            <consortium name="The Broad Institute Genomics Platform"/>
            <consortium name="The Broad Institute Genome Sequencing Center for Infectious Disease"/>
            <person name="Wu L."/>
            <person name="Ma J."/>
        </authorList>
    </citation>
    <scope>NUCLEOTIDE SEQUENCE [LARGE SCALE GENOMIC DNA]</scope>
    <source>
        <strain evidence="11">KCTC 42443</strain>
    </source>
</reference>